<dbReference type="InterPro" id="IPR055558">
    <property type="entry name" value="DUF7134"/>
</dbReference>
<dbReference type="GO" id="GO:0046983">
    <property type="term" value="F:protein dimerization activity"/>
    <property type="evidence" value="ECO:0007669"/>
    <property type="project" value="InterPro"/>
</dbReference>
<dbReference type="PROSITE" id="PS50109">
    <property type="entry name" value="HIS_KIN"/>
    <property type="match status" value="1"/>
</dbReference>
<name>A0A7Z0IMG9_9ACTN</name>
<dbReference type="EC" id="2.7.13.3" evidence="2"/>
<protein>
    <recommendedName>
        <fullName evidence="2">histidine kinase</fullName>
        <ecNumber evidence="2">2.7.13.3</ecNumber>
    </recommendedName>
</protein>
<evidence type="ECO:0000256" key="8">
    <source>
        <dbReference type="ARBA" id="ARBA00023012"/>
    </source>
</evidence>
<keyword evidence="3" id="KW-0597">Phosphoprotein</keyword>
<evidence type="ECO:0000256" key="2">
    <source>
        <dbReference type="ARBA" id="ARBA00012438"/>
    </source>
</evidence>
<feature type="domain" description="Histidine kinase" evidence="11">
    <location>
        <begin position="297"/>
        <end position="384"/>
    </location>
</feature>
<dbReference type="RefSeq" id="WP_179446244.1">
    <property type="nucleotide sequence ID" value="NZ_JACBZS010000001.1"/>
</dbReference>
<dbReference type="Pfam" id="PF07730">
    <property type="entry name" value="HisKA_3"/>
    <property type="match status" value="1"/>
</dbReference>
<keyword evidence="7" id="KW-0067">ATP-binding</keyword>
<feature type="transmembrane region" description="Helical" evidence="10">
    <location>
        <begin position="35"/>
        <end position="55"/>
    </location>
</feature>
<dbReference type="InterPro" id="IPR011712">
    <property type="entry name" value="Sig_transdc_His_kin_sub3_dim/P"/>
</dbReference>
<keyword evidence="8" id="KW-0902">Two-component regulatory system</keyword>
<reference evidence="12 13" key="1">
    <citation type="submission" date="2020-07" db="EMBL/GenBank/DDBJ databases">
        <title>Sequencing the genomes of 1000 actinobacteria strains.</title>
        <authorList>
            <person name="Klenk H.-P."/>
        </authorList>
    </citation>
    <scope>NUCLEOTIDE SEQUENCE [LARGE SCALE GENOMIC DNA]</scope>
    <source>
        <strain evidence="12 13">DSM 103164</strain>
    </source>
</reference>
<evidence type="ECO:0000256" key="1">
    <source>
        <dbReference type="ARBA" id="ARBA00000085"/>
    </source>
</evidence>
<dbReference type="Pfam" id="PF23539">
    <property type="entry name" value="DUF7134"/>
    <property type="match status" value="1"/>
</dbReference>
<dbReference type="SUPFAM" id="SSF55874">
    <property type="entry name" value="ATPase domain of HSP90 chaperone/DNA topoisomerase II/histidine kinase"/>
    <property type="match status" value="1"/>
</dbReference>
<proteinExistence type="predicted"/>
<comment type="caution">
    <text evidence="12">The sequence shown here is derived from an EMBL/GenBank/DDBJ whole genome shotgun (WGS) entry which is preliminary data.</text>
</comment>
<dbReference type="GO" id="GO:0000155">
    <property type="term" value="F:phosphorelay sensor kinase activity"/>
    <property type="evidence" value="ECO:0007669"/>
    <property type="project" value="InterPro"/>
</dbReference>
<dbReference type="Gene3D" id="1.20.5.1930">
    <property type="match status" value="1"/>
</dbReference>
<sequence length="386" mass="40474">MTRTRDRTGRWPGMITDGLVASAVFAYNLPIQGFGAGPGGYAALLIPLGLCLPYLWRRRRPVAAFAAIVAVAALQLLAGVGLLAADVMLLAGLYGVARLRSWRWSVPAAAAVAGWVIAAVAPRLGEYFLGPRDLLSLLGLVLVAWFAGTLARTHSDHLASLRARAEQAEQERHAQVEAAAVAERIRIARELHDVVSHNLSAVGLLAAGAASCIDTDPRQARSALRSLEDSSRSAMQELRSMLGVLRSAEPTGHAPLPGIGQLRGLVEQSVALGVPVRMTLAAGSAELPAGVQLGAYRIVQEALTNVRTHAPTARAVEVCLRRTGDELSIMVRDDGTGPAEPDREDAGHGLIGMRERVGALGGRLRAGPRAGGGFEVVAALPVRGSG</sequence>
<organism evidence="12 13">
    <name type="scientific">Naumannella cuiyingiana</name>
    <dbReference type="NCBI Taxonomy" id="1347891"/>
    <lineage>
        <taxon>Bacteria</taxon>
        <taxon>Bacillati</taxon>
        <taxon>Actinomycetota</taxon>
        <taxon>Actinomycetes</taxon>
        <taxon>Propionibacteriales</taxon>
        <taxon>Propionibacteriaceae</taxon>
        <taxon>Naumannella</taxon>
    </lineage>
</organism>
<keyword evidence="10" id="KW-0472">Membrane</keyword>
<dbReference type="PANTHER" id="PTHR24421">
    <property type="entry name" value="NITRATE/NITRITE SENSOR PROTEIN NARX-RELATED"/>
    <property type="match status" value="1"/>
</dbReference>
<feature type="transmembrane region" description="Helical" evidence="10">
    <location>
        <begin position="134"/>
        <end position="151"/>
    </location>
</feature>
<dbReference type="AlphaFoldDB" id="A0A7Z0IMG9"/>
<dbReference type="Pfam" id="PF02518">
    <property type="entry name" value="HATPase_c"/>
    <property type="match status" value="1"/>
</dbReference>
<feature type="transmembrane region" description="Helical" evidence="10">
    <location>
        <begin position="12"/>
        <end position="29"/>
    </location>
</feature>
<feature type="coiled-coil region" evidence="9">
    <location>
        <begin position="151"/>
        <end position="178"/>
    </location>
</feature>
<dbReference type="InterPro" id="IPR003594">
    <property type="entry name" value="HATPase_dom"/>
</dbReference>
<dbReference type="EMBL" id="JACBZS010000001">
    <property type="protein sequence ID" value="NYI72606.1"/>
    <property type="molecule type" value="Genomic_DNA"/>
</dbReference>
<evidence type="ECO:0000256" key="6">
    <source>
        <dbReference type="ARBA" id="ARBA00022777"/>
    </source>
</evidence>
<accession>A0A7Z0IMG9</accession>
<evidence type="ECO:0000256" key="7">
    <source>
        <dbReference type="ARBA" id="ARBA00022840"/>
    </source>
</evidence>
<feature type="transmembrane region" description="Helical" evidence="10">
    <location>
        <begin position="104"/>
        <end position="122"/>
    </location>
</feature>
<gene>
    <name evidence="12" type="ORF">GGQ54_003166</name>
</gene>
<dbReference type="GO" id="GO:0005524">
    <property type="term" value="F:ATP binding"/>
    <property type="evidence" value="ECO:0007669"/>
    <property type="project" value="UniProtKB-KW"/>
</dbReference>
<evidence type="ECO:0000313" key="13">
    <source>
        <dbReference type="Proteomes" id="UP000527616"/>
    </source>
</evidence>
<keyword evidence="4" id="KW-0808">Transferase</keyword>
<dbReference type="InterPro" id="IPR050482">
    <property type="entry name" value="Sensor_HK_TwoCompSys"/>
</dbReference>
<keyword evidence="10" id="KW-1133">Transmembrane helix</keyword>
<keyword evidence="10" id="KW-0812">Transmembrane</keyword>
<keyword evidence="6 12" id="KW-0418">Kinase</keyword>
<dbReference type="CDD" id="cd16917">
    <property type="entry name" value="HATPase_UhpB-NarQ-NarX-like"/>
    <property type="match status" value="1"/>
</dbReference>
<dbReference type="Proteomes" id="UP000527616">
    <property type="component" value="Unassembled WGS sequence"/>
</dbReference>
<dbReference type="InterPro" id="IPR036890">
    <property type="entry name" value="HATPase_C_sf"/>
</dbReference>
<dbReference type="SMART" id="SM00387">
    <property type="entry name" value="HATPase_c"/>
    <property type="match status" value="1"/>
</dbReference>
<evidence type="ECO:0000256" key="10">
    <source>
        <dbReference type="SAM" id="Phobius"/>
    </source>
</evidence>
<comment type="catalytic activity">
    <reaction evidence="1">
        <text>ATP + protein L-histidine = ADP + protein N-phospho-L-histidine.</text>
        <dbReference type="EC" id="2.7.13.3"/>
    </reaction>
</comment>
<evidence type="ECO:0000259" key="11">
    <source>
        <dbReference type="PROSITE" id="PS50109"/>
    </source>
</evidence>
<dbReference type="GO" id="GO:0016020">
    <property type="term" value="C:membrane"/>
    <property type="evidence" value="ECO:0007669"/>
    <property type="project" value="InterPro"/>
</dbReference>
<evidence type="ECO:0000256" key="3">
    <source>
        <dbReference type="ARBA" id="ARBA00022553"/>
    </source>
</evidence>
<dbReference type="PANTHER" id="PTHR24421:SF10">
    <property type="entry name" value="NITRATE_NITRITE SENSOR PROTEIN NARQ"/>
    <property type="match status" value="1"/>
</dbReference>
<evidence type="ECO:0000313" key="12">
    <source>
        <dbReference type="EMBL" id="NYI72606.1"/>
    </source>
</evidence>
<evidence type="ECO:0000256" key="4">
    <source>
        <dbReference type="ARBA" id="ARBA00022679"/>
    </source>
</evidence>
<feature type="transmembrane region" description="Helical" evidence="10">
    <location>
        <begin position="62"/>
        <end position="84"/>
    </location>
</feature>
<dbReference type="InterPro" id="IPR005467">
    <property type="entry name" value="His_kinase_dom"/>
</dbReference>
<evidence type="ECO:0000256" key="5">
    <source>
        <dbReference type="ARBA" id="ARBA00022741"/>
    </source>
</evidence>
<dbReference type="Gene3D" id="3.30.565.10">
    <property type="entry name" value="Histidine kinase-like ATPase, C-terminal domain"/>
    <property type="match status" value="1"/>
</dbReference>
<keyword evidence="13" id="KW-1185">Reference proteome</keyword>
<evidence type="ECO:0000256" key="9">
    <source>
        <dbReference type="SAM" id="Coils"/>
    </source>
</evidence>
<keyword evidence="9" id="KW-0175">Coiled coil</keyword>
<keyword evidence="5" id="KW-0547">Nucleotide-binding</keyword>